<name>A0ABV2HUU8_9HYPH</name>
<dbReference type="InterPro" id="IPR036388">
    <property type="entry name" value="WH-like_DNA-bd_sf"/>
</dbReference>
<feature type="DNA-binding region" description="OmpR/PhoB-type" evidence="5">
    <location>
        <begin position="112"/>
        <end position="210"/>
    </location>
</feature>
<keyword evidence="3 5" id="KW-0238">DNA-binding</keyword>
<dbReference type="PANTHER" id="PTHR48111">
    <property type="entry name" value="REGULATOR OF RPOS"/>
    <property type="match status" value="1"/>
</dbReference>
<dbReference type="PANTHER" id="PTHR48111:SF40">
    <property type="entry name" value="PHOSPHATE REGULON TRANSCRIPTIONAL REGULATORY PROTEIN PHOB"/>
    <property type="match status" value="1"/>
</dbReference>
<evidence type="ECO:0000256" key="4">
    <source>
        <dbReference type="PROSITE-ProRule" id="PRU00169"/>
    </source>
</evidence>
<protein>
    <submittedName>
        <fullName evidence="8">Two-component system phosphate regulon response regulator PhoB</fullName>
    </submittedName>
</protein>
<dbReference type="Proteomes" id="UP001549036">
    <property type="component" value="Unassembled WGS sequence"/>
</dbReference>
<evidence type="ECO:0000313" key="9">
    <source>
        <dbReference type="Proteomes" id="UP001549036"/>
    </source>
</evidence>
<dbReference type="InterPro" id="IPR039420">
    <property type="entry name" value="WalR-like"/>
</dbReference>
<dbReference type="InterPro" id="IPR016032">
    <property type="entry name" value="Sig_transdc_resp-reg_C-effctor"/>
</dbReference>
<dbReference type="Gene3D" id="1.10.10.10">
    <property type="entry name" value="Winged helix-like DNA-binding domain superfamily/Winged helix DNA-binding domain"/>
    <property type="match status" value="1"/>
</dbReference>
<dbReference type="InterPro" id="IPR001789">
    <property type="entry name" value="Sig_transdc_resp-reg_receiver"/>
</dbReference>
<keyword evidence="1 4" id="KW-0597">Phosphoprotein</keyword>
<dbReference type="RefSeq" id="WP_189521488.1">
    <property type="nucleotide sequence ID" value="NZ_JBEPLM010000007.1"/>
</dbReference>
<keyword evidence="2" id="KW-0902">Two-component regulatory system</keyword>
<evidence type="ECO:0000256" key="3">
    <source>
        <dbReference type="ARBA" id="ARBA00023125"/>
    </source>
</evidence>
<organism evidence="8 9">
    <name type="scientific">Mesorhizobium shonense</name>
    <dbReference type="NCBI Taxonomy" id="1209948"/>
    <lineage>
        <taxon>Bacteria</taxon>
        <taxon>Pseudomonadati</taxon>
        <taxon>Pseudomonadota</taxon>
        <taxon>Alphaproteobacteria</taxon>
        <taxon>Hyphomicrobiales</taxon>
        <taxon>Phyllobacteriaceae</taxon>
        <taxon>Mesorhizobium</taxon>
    </lineage>
</organism>
<dbReference type="EMBL" id="JBEPLM010000007">
    <property type="protein sequence ID" value="MET3594368.1"/>
    <property type="molecule type" value="Genomic_DNA"/>
</dbReference>
<dbReference type="SUPFAM" id="SSF52172">
    <property type="entry name" value="CheY-like"/>
    <property type="match status" value="1"/>
</dbReference>
<dbReference type="SMART" id="SM00862">
    <property type="entry name" value="Trans_reg_C"/>
    <property type="match status" value="1"/>
</dbReference>
<evidence type="ECO:0000256" key="5">
    <source>
        <dbReference type="PROSITE-ProRule" id="PRU01091"/>
    </source>
</evidence>
<dbReference type="InterPro" id="IPR001867">
    <property type="entry name" value="OmpR/PhoB-type_DNA-bd"/>
</dbReference>
<dbReference type="PROSITE" id="PS50110">
    <property type="entry name" value="RESPONSE_REGULATORY"/>
    <property type="match status" value="1"/>
</dbReference>
<evidence type="ECO:0000256" key="2">
    <source>
        <dbReference type="ARBA" id="ARBA00023012"/>
    </source>
</evidence>
<dbReference type="PROSITE" id="PS51755">
    <property type="entry name" value="OMPR_PHOB"/>
    <property type="match status" value="1"/>
</dbReference>
<gene>
    <name evidence="8" type="ORF">ABID26_003776</name>
</gene>
<accession>A0ABV2HUU8</accession>
<evidence type="ECO:0000259" key="6">
    <source>
        <dbReference type="PROSITE" id="PS50110"/>
    </source>
</evidence>
<feature type="domain" description="OmpR/PhoB-type" evidence="7">
    <location>
        <begin position="112"/>
        <end position="210"/>
    </location>
</feature>
<dbReference type="CDD" id="cd00383">
    <property type="entry name" value="trans_reg_C"/>
    <property type="match status" value="1"/>
</dbReference>
<sequence length="216" mass="24213">MLSHILEVDGFSSTLASTDDETLELAEATTVQAWILDCRAANQMAVTCGRLRQDPRTESLPVIALIAPDAQNQHIGLLKAGIDECFVRPTAPAKLLIYLRSRLGNPVRSEAGLSLSYGGIEMQIDTHHVRCKGEEILLGPIEFKLLRYMLENPEKVISREELIKIAWPRNVFVGPRTVDVHISRLRRCFRQFLHADVIRTVRLGGYALEDQSLARS</sequence>
<evidence type="ECO:0000259" key="7">
    <source>
        <dbReference type="PROSITE" id="PS51755"/>
    </source>
</evidence>
<proteinExistence type="predicted"/>
<feature type="modified residue" description="4-aspartylphosphate" evidence="4">
    <location>
        <position position="37"/>
    </location>
</feature>
<comment type="caution">
    <text evidence="8">The sequence shown here is derived from an EMBL/GenBank/DDBJ whole genome shotgun (WGS) entry which is preliminary data.</text>
</comment>
<dbReference type="InterPro" id="IPR011006">
    <property type="entry name" value="CheY-like_superfamily"/>
</dbReference>
<feature type="domain" description="Response regulatory" evidence="6">
    <location>
        <begin position="1"/>
        <end position="103"/>
    </location>
</feature>
<evidence type="ECO:0000256" key="1">
    <source>
        <dbReference type="ARBA" id="ARBA00022553"/>
    </source>
</evidence>
<dbReference type="Pfam" id="PF00486">
    <property type="entry name" value="Trans_reg_C"/>
    <property type="match status" value="1"/>
</dbReference>
<evidence type="ECO:0000313" key="8">
    <source>
        <dbReference type="EMBL" id="MET3594368.1"/>
    </source>
</evidence>
<dbReference type="SUPFAM" id="SSF46894">
    <property type="entry name" value="C-terminal effector domain of the bipartite response regulators"/>
    <property type="match status" value="1"/>
</dbReference>
<keyword evidence="9" id="KW-1185">Reference proteome</keyword>
<dbReference type="Gene3D" id="3.40.50.2300">
    <property type="match status" value="1"/>
</dbReference>
<reference evidence="8 9" key="1">
    <citation type="submission" date="2024-06" db="EMBL/GenBank/DDBJ databases">
        <title>Genomic Encyclopedia of Type Strains, Phase IV (KMG-IV): sequencing the most valuable type-strain genomes for metagenomic binning, comparative biology and taxonomic classification.</title>
        <authorList>
            <person name="Goeker M."/>
        </authorList>
    </citation>
    <scope>NUCLEOTIDE SEQUENCE [LARGE SCALE GENOMIC DNA]</scope>
    <source>
        <strain evidence="8 9">DSM 29846</strain>
    </source>
</reference>